<dbReference type="GO" id="GO:0045259">
    <property type="term" value="C:proton-transporting ATP synthase complex"/>
    <property type="evidence" value="ECO:0007669"/>
    <property type="project" value="UniProtKB-KW"/>
</dbReference>
<accession>A0A7G6E4N8</accession>
<keyword evidence="19" id="KW-1185">Reference proteome</keyword>
<evidence type="ECO:0000256" key="9">
    <source>
        <dbReference type="ARBA" id="ARBA00023136"/>
    </source>
</evidence>
<comment type="similarity">
    <text evidence="3 14 15">Belongs to the ATPase epsilon chain family.</text>
</comment>
<dbReference type="InterPro" id="IPR020547">
    <property type="entry name" value="ATP_synth_F1_esu_C"/>
</dbReference>
<evidence type="ECO:0000256" key="8">
    <source>
        <dbReference type="ARBA" id="ARBA00023065"/>
    </source>
</evidence>
<dbReference type="SUPFAM" id="SSF46604">
    <property type="entry name" value="Epsilon subunit of F1F0-ATP synthase C-terminal domain"/>
    <property type="match status" value="1"/>
</dbReference>
<evidence type="ECO:0000256" key="6">
    <source>
        <dbReference type="ARBA" id="ARBA00022475"/>
    </source>
</evidence>
<organism evidence="18 19">
    <name type="scientific">Thermanaerosceptrum fracticalcis</name>
    <dbReference type="NCBI Taxonomy" id="1712410"/>
    <lineage>
        <taxon>Bacteria</taxon>
        <taxon>Bacillati</taxon>
        <taxon>Bacillota</taxon>
        <taxon>Clostridia</taxon>
        <taxon>Eubacteriales</taxon>
        <taxon>Peptococcaceae</taxon>
        <taxon>Thermanaerosceptrum</taxon>
    </lineage>
</organism>
<name>A0A7G6E4N8_THEFR</name>
<sequence>MAKTLNLEVVTPEKQVFSDEVQSIIVPAAEGYLGVLPNHAPLISGLKPGVVKYRQEGKTQLLAISGGFMEVSSNKVTILADTAERPEHIDIERARAARERAEKRLKERPPGLDVARAEFALQRAMARLRTAGLNG</sequence>
<dbReference type="KEGG" id="tfr:BR63_12420"/>
<dbReference type="FunFam" id="1.20.5.440:FF:000001">
    <property type="entry name" value="ATP synthase epsilon chain"/>
    <property type="match status" value="1"/>
</dbReference>
<keyword evidence="8 14" id="KW-0406">Ion transport</keyword>
<evidence type="ECO:0000256" key="12">
    <source>
        <dbReference type="ARBA" id="ARBA00030215"/>
    </source>
</evidence>
<dbReference type="SUPFAM" id="SSF51344">
    <property type="entry name" value="Epsilon subunit of F1F0-ATP synthase N-terminal domain"/>
    <property type="match status" value="1"/>
</dbReference>
<dbReference type="Gene3D" id="2.60.15.10">
    <property type="entry name" value="F0F1 ATP synthase delta/epsilon subunit, N-terminal"/>
    <property type="match status" value="1"/>
</dbReference>
<evidence type="ECO:0000259" key="17">
    <source>
        <dbReference type="Pfam" id="PF02823"/>
    </source>
</evidence>
<dbReference type="Proteomes" id="UP000515847">
    <property type="component" value="Chromosome"/>
</dbReference>
<dbReference type="GO" id="GO:0005524">
    <property type="term" value="F:ATP binding"/>
    <property type="evidence" value="ECO:0007669"/>
    <property type="project" value="UniProtKB-UniRule"/>
</dbReference>
<dbReference type="Pfam" id="PF00401">
    <property type="entry name" value="ATP-synt_DE"/>
    <property type="match status" value="1"/>
</dbReference>
<dbReference type="RefSeq" id="WP_034420593.1">
    <property type="nucleotide sequence ID" value="NZ_CP045798.1"/>
</dbReference>
<dbReference type="PANTHER" id="PTHR13822">
    <property type="entry name" value="ATP SYNTHASE DELTA/EPSILON CHAIN"/>
    <property type="match status" value="1"/>
</dbReference>
<evidence type="ECO:0000256" key="2">
    <source>
        <dbReference type="ARBA" id="ARBA00004202"/>
    </source>
</evidence>
<evidence type="ECO:0000256" key="11">
    <source>
        <dbReference type="ARBA" id="ARBA00023310"/>
    </source>
</evidence>
<keyword evidence="9 14" id="KW-0472">Membrane</keyword>
<dbReference type="PANTHER" id="PTHR13822:SF10">
    <property type="entry name" value="ATP SYNTHASE EPSILON CHAIN, CHLOROPLASTIC"/>
    <property type="match status" value="1"/>
</dbReference>
<dbReference type="Pfam" id="PF02823">
    <property type="entry name" value="ATP-synt_DE_N"/>
    <property type="match status" value="1"/>
</dbReference>
<keyword evidence="6 14" id="KW-1003">Cell membrane</keyword>
<dbReference type="CDD" id="cd12152">
    <property type="entry name" value="F1-ATPase_delta"/>
    <property type="match status" value="1"/>
</dbReference>
<evidence type="ECO:0000256" key="13">
    <source>
        <dbReference type="ARBA" id="ARBA00031795"/>
    </source>
</evidence>
<evidence type="ECO:0000256" key="7">
    <source>
        <dbReference type="ARBA" id="ARBA00022781"/>
    </source>
</evidence>
<evidence type="ECO:0000256" key="15">
    <source>
        <dbReference type="RuleBase" id="RU003656"/>
    </source>
</evidence>
<dbReference type="Gene3D" id="1.20.5.440">
    <property type="entry name" value="ATP synthase delta/epsilon subunit, C-terminal domain"/>
    <property type="match status" value="1"/>
</dbReference>
<dbReference type="InterPro" id="IPR036771">
    <property type="entry name" value="ATPsynth_dsu/esu_N"/>
</dbReference>
<comment type="subunit">
    <text evidence="14 15">F-type ATPases have 2 components, CF(1) - the catalytic core - and CF(0) - the membrane proton channel. CF(1) has five subunits: alpha(3), beta(3), gamma(1), delta(1), epsilon(1). CF(0) has three main subunits: a, b and c.</text>
</comment>
<protein>
    <recommendedName>
        <fullName evidence="4 14">ATP synthase epsilon chain</fullName>
    </recommendedName>
    <alternativeName>
        <fullName evidence="13 14">ATP synthase F1 sector epsilon subunit</fullName>
    </alternativeName>
    <alternativeName>
        <fullName evidence="12 14">F-ATPase epsilon subunit</fullName>
    </alternativeName>
</protein>
<evidence type="ECO:0000313" key="18">
    <source>
        <dbReference type="EMBL" id="QNB47042.1"/>
    </source>
</evidence>
<evidence type="ECO:0000256" key="14">
    <source>
        <dbReference type="HAMAP-Rule" id="MF_00530"/>
    </source>
</evidence>
<feature type="domain" description="ATP synthase epsilon subunit C-terminal" evidence="16">
    <location>
        <begin position="87"/>
        <end position="132"/>
    </location>
</feature>
<dbReference type="NCBIfam" id="NF009980">
    <property type="entry name" value="PRK13446.1"/>
    <property type="match status" value="1"/>
</dbReference>
<keyword evidence="10 14" id="KW-0139">CF(1)</keyword>
<keyword evidence="11 14" id="KW-0066">ATP synthesis</keyword>
<dbReference type="NCBIfam" id="NF001846">
    <property type="entry name" value="PRK00571.1-3"/>
    <property type="match status" value="1"/>
</dbReference>
<evidence type="ECO:0000256" key="5">
    <source>
        <dbReference type="ARBA" id="ARBA00022448"/>
    </source>
</evidence>
<dbReference type="InterPro" id="IPR036794">
    <property type="entry name" value="ATP_F1_dsu/esu_C_sf"/>
</dbReference>
<dbReference type="InterPro" id="IPR020546">
    <property type="entry name" value="ATP_synth_F1_dsu/esu_N"/>
</dbReference>
<keyword evidence="7 14" id="KW-0375">Hydrogen ion transport</keyword>
<feature type="domain" description="ATP synthase F1 complex delta/epsilon subunit N-terminal" evidence="17">
    <location>
        <begin position="5"/>
        <end position="83"/>
    </location>
</feature>
<evidence type="ECO:0000256" key="3">
    <source>
        <dbReference type="ARBA" id="ARBA00005712"/>
    </source>
</evidence>
<evidence type="ECO:0000256" key="4">
    <source>
        <dbReference type="ARBA" id="ARBA00014480"/>
    </source>
</evidence>
<dbReference type="HAMAP" id="MF_00530">
    <property type="entry name" value="ATP_synth_epsil_bac"/>
    <property type="match status" value="1"/>
</dbReference>
<evidence type="ECO:0000256" key="10">
    <source>
        <dbReference type="ARBA" id="ARBA00023196"/>
    </source>
</evidence>
<evidence type="ECO:0000256" key="1">
    <source>
        <dbReference type="ARBA" id="ARBA00003543"/>
    </source>
</evidence>
<dbReference type="InterPro" id="IPR001469">
    <property type="entry name" value="ATP_synth_F1_dsu/esu"/>
</dbReference>
<comment type="function">
    <text evidence="1 14">Produces ATP from ADP in the presence of a proton gradient across the membrane.</text>
</comment>
<dbReference type="AlphaFoldDB" id="A0A7G6E4N8"/>
<evidence type="ECO:0000259" key="16">
    <source>
        <dbReference type="Pfam" id="PF00401"/>
    </source>
</evidence>
<gene>
    <name evidence="14" type="primary">atpC</name>
    <name evidence="18" type="ORF">BR63_12420</name>
</gene>
<proteinExistence type="inferred from homology"/>
<dbReference type="FunFam" id="2.60.15.10:FF:000001">
    <property type="entry name" value="ATP synthase epsilon chain"/>
    <property type="match status" value="1"/>
</dbReference>
<comment type="subcellular location">
    <subcellularLocation>
        <location evidence="2 14">Cell membrane</location>
        <topology evidence="2 14">Peripheral membrane protein</topology>
    </subcellularLocation>
</comment>
<reference evidence="18 19" key="1">
    <citation type="journal article" date="2019" name="Front. Microbiol.">
        <title>Thermoanaerosceptrum fracticalcis gen. nov. sp. nov., a Novel Fumarate-Fermenting Microorganism From a Deep Fractured Carbonate Aquifer of the US Great Basin.</title>
        <authorList>
            <person name="Hamilton-Brehm S.D."/>
            <person name="Stewart L.E."/>
            <person name="Zavarin M."/>
            <person name="Caldwell M."/>
            <person name="Lawson P.A."/>
            <person name="Onstott T.C."/>
            <person name="Grzymski J."/>
            <person name="Neveux I."/>
            <person name="Lollar B.S."/>
            <person name="Russell C.E."/>
            <person name="Moser D.P."/>
        </authorList>
    </citation>
    <scope>NUCLEOTIDE SEQUENCE [LARGE SCALE GENOMIC DNA]</scope>
    <source>
        <strain evidence="18 19">DRI-13</strain>
    </source>
</reference>
<dbReference type="GO" id="GO:0005886">
    <property type="term" value="C:plasma membrane"/>
    <property type="evidence" value="ECO:0007669"/>
    <property type="project" value="UniProtKB-SubCell"/>
</dbReference>
<dbReference type="OrthoDB" id="9804110at2"/>
<dbReference type="GO" id="GO:0046933">
    <property type="term" value="F:proton-transporting ATP synthase activity, rotational mechanism"/>
    <property type="evidence" value="ECO:0007669"/>
    <property type="project" value="UniProtKB-UniRule"/>
</dbReference>
<keyword evidence="5 14" id="KW-0813">Transport</keyword>
<dbReference type="EMBL" id="CP045798">
    <property type="protein sequence ID" value="QNB47042.1"/>
    <property type="molecule type" value="Genomic_DNA"/>
</dbReference>
<dbReference type="NCBIfam" id="TIGR01216">
    <property type="entry name" value="ATP_synt_epsi"/>
    <property type="match status" value="1"/>
</dbReference>
<evidence type="ECO:0000313" key="19">
    <source>
        <dbReference type="Proteomes" id="UP000515847"/>
    </source>
</evidence>